<reference evidence="3 4" key="1">
    <citation type="submission" date="2017-05" db="EMBL/GenBank/DDBJ databases">
        <authorList>
            <person name="Varghese N."/>
            <person name="Submissions S."/>
        </authorList>
    </citation>
    <scope>NUCLEOTIDE SEQUENCE [LARGE SCALE GENOMIC DNA]</scope>
    <source>
        <strain evidence="3 4">DSM 26001</strain>
    </source>
</reference>
<dbReference type="PANTHER" id="PTHR42733:SF12">
    <property type="entry name" value="PROTEINASE"/>
    <property type="match status" value="1"/>
</dbReference>
<dbReference type="GO" id="GO:0008233">
    <property type="term" value="F:peptidase activity"/>
    <property type="evidence" value="ECO:0007669"/>
    <property type="project" value="UniProtKB-KW"/>
</dbReference>
<dbReference type="PROSITE" id="PS51276">
    <property type="entry name" value="PEPTIDASE_C56_PFPI"/>
    <property type="match status" value="1"/>
</dbReference>
<evidence type="ECO:0000259" key="2">
    <source>
        <dbReference type="Pfam" id="PF01965"/>
    </source>
</evidence>
<dbReference type="GO" id="GO:0006508">
    <property type="term" value="P:proteolysis"/>
    <property type="evidence" value="ECO:0007669"/>
    <property type="project" value="UniProtKB-KW"/>
</dbReference>
<comment type="caution">
    <text evidence="3">The sequence shown here is derived from an EMBL/GenBank/DDBJ whole genome shotgun (WGS) entry which is preliminary data.</text>
</comment>
<sequence>MDSALNGLHIGILVTDGFEQVEMTQPKEALEGEGAITKIISRRQDTVQGMNHDAPADQFPVDLYFDEVSSQDFDAILLPGGEVNSARIRAIPEAQKIVKDIVAEGKPLAVICHGAWLLVSAGLVQGKTLTSYPTLEQDIRDAGGNWVDREVVVDGNWVSSRKPDDIPAFNREMIEVFGQRMRDSVRGTPDEGAAGMASS</sequence>
<dbReference type="InterPro" id="IPR006286">
    <property type="entry name" value="C56_PfpI-like"/>
</dbReference>
<evidence type="ECO:0000313" key="4">
    <source>
        <dbReference type="Proteomes" id="UP001158049"/>
    </source>
</evidence>
<dbReference type="InterPro" id="IPR002818">
    <property type="entry name" value="DJ-1/PfpI"/>
</dbReference>
<name>A0ABY1PPB4_9BURK</name>
<keyword evidence="4" id="KW-1185">Reference proteome</keyword>
<gene>
    <name evidence="3" type="ORF">SAMN06295970_10147</name>
</gene>
<accession>A0ABY1PPB4</accession>
<comment type="similarity">
    <text evidence="1">Belongs to the peptidase C56 family.</text>
</comment>
<organism evidence="3 4">
    <name type="scientific">Noviherbaspirillum suwonense</name>
    <dbReference type="NCBI Taxonomy" id="1224511"/>
    <lineage>
        <taxon>Bacteria</taxon>
        <taxon>Pseudomonadati</taxon>
        <taxon>Pseudomonadota</taxon>
        <taxon>Betaproteobacteria</taxon>
        <taxon>Burkholderiales</taxon>
        <taxon>Oxalobacteraceae</taxon>
        <taxon>Noviherbaspirillum</taxon>
    </lineage>
</organism>
<evidence type="ECO:0000256" key="1">
    <source>
        <dbReference type="ARBA" id="ARBA00008542"/>
    </source>
</evidence>
<keyword evidence="3" id="KW-0378">Hydrolase</keyword>
<dbReference type="SUPFAM" id="SSF52317">
    <property type="entry name" value="Class I glutamine amidotransferase-like"/>
    <property type="match status" value="1"/>
</dbReference>
<protein>
    <submittedName>
        <fullName evidence="3">Protease I</fullName>
    </submittedName>
</protein>
<proteinExistence type="inferred from homology"/>
<dbReference type="EMBL" id="FXUL01000001">
    <property type="protein sequence ID" value="SMP41053.1"/>
    <property type="molecule type" value="Genomic_DNA"/>
</dbReference>
<dbReference type="Proteomes" id="UP001158049">
    <property type="component" value="Unassembled WGS sequence"/>
</dbReference>
<evidence type="ECO:0000313" key="3">
    <source>
        <dbReference type="EMBL" id="SMP41053.1"/>
    </source>
</evidence>
<feature type="domain" description="DJ-1/PfpI" evidence="2">
    <location>
        <begin position="11"/>
        <end position="175"/>
    </location>
</feature>
<dbReference type="NCBIfam" id="TIGR01382">
    <property type="entry name" value="PfpI"/>
    <property type="match status" value="1"/>
</dbReference>
<dbReference type="InterPro" id="IPR029062">
    <property type="entry name" value="Class_I_gatase-like"/>
</dbReference>
<dbReference type="PANTHER" id="PTHR42733">
    <property type="entry name" value="DJ-1 PROTEIN"/>
    <property type="match status" value="1"/>
</dbReference>
<dbReference type="CDD" id="cd03134">
    <property type="entry name" value="GATase1_PfpI_like"/>
    <property type="match status" value="1"/>
</dbReference>
<dbReference type="Gene3D" id="3.40.50.880">
    <property type="match status" value="1"/>
</dbReference>
<dbReference type="RefSeq" id="WP_283440212.1">
    <property type="nucleotide sequence ID" value="NZ_FXUL01000001.1"/>
</dbReference>
<keyword evidence="3" id="KW-0645">Protease</keyword>
<dbReference type="Pfam" id="PF01965">
    <property type="entry name" value="DJ-1_PfpI"/>
    <property type="match status" value="1"/>
</dbReference>